<evidence type="ECO:0000313" key="2">
    <source>
        <dbReference type="Proteomes" id="UP000790709"/>
    </source>
</evidence>
<name>A0ACB8B1L4_9AGAM</name>
<organism evidence="1 2">
    <name type="scientific">Leucogyrophana mollusca</name>
    <dbReference type="NCBI Taxonomy" id="85980"/>
    <lineage>
        <taxon>Eukaryota</taxon>
        <taxon>Fungi</taxon>
        <taxon>Dikarya</taxon>
        <taxon>Basidiomycota</taxon>
        <taxon>Agaricomycotina</taxon>
        <taxon>Agaricomycetes</taxon>
        <taxon>Agaricomycetidae</taxon>
        <taxon>Boletales</taxon>
        <taxon>Boletales incertae sedis</taxon>
        <taxon>Leucogyrophana</taxon>
    </lineage>
</organism>
<evidence type="ECO:0000313" key="1">
    <source>
        <dbReference type="EMBL" id="KAH7918983.1"/>
    </source>
</evidence>
<dbReference type="Proteomes" id="UP000790709">
    <property type="component" value="Unassembled WGS sequence"/>
</dbReference>
<keyword evidence="2" id="KW-1185">Reference proteome</keyword>
<gene>
    <name evidence="1" type="ORF">BV22DRAFT_1051365</name>
</gene>
<protein>
    <submittedName>
        <fullName evidence="1">Uncharacterized protein</fullName>
    </submittedName>
</protein>
<sequence length="259" mass="28477">MPPITTDTGMVQYHPQMDLEPVIDHHFGYDVQYLPAYHTGVSHEQPLEVSQQNATLGHEDDFLAGSQRAFTGDVISQPLMDTSTPMSPIATDTGMVQYHPQMYLGPVIDDHSEYNVQYSPAYKTGVSHHNPTEDHGSFVDRPISFNNLPLSPSTQGDSPTAPPVLTTSSEQALGASSLAPLAEASTTHTCHWFDRNESPCHGSIIADRSDAAQHLRDHHGVKRNSSLVTCLWDGCMKRMRGDSLSRHIVNLHMNIALDA</sequence>
<reference evidence="1" key="1">
    <citation type="journal article" date="2021" name="New Phytol.">
        <title>Evolutionary innovations through gain and loss of genes in the ectomycorrhizal Boletales.</title>
        <authorList>
            <person name="Wu G."/>
            <person name="Miyauchi S."/>
            <person name="Morin E."/>
            <person name="Kuo A."/>
            <person name="Drula E."/>
            <person name="Varga T."/>
            <person name="Kohler A."/>
            <person name="Feng B."/>
            <person name="Cao Y."/>
            <person name="Lipzen A."/>
            <person name="Daum C."/>
            <person name="Hundley H."/>
            <person name="Pangilinan J."/>
            <person name="Johnson J."/>
            <person name="Barry K."/>
            <person name="LaButti K."/>
            <person name="Ng V."/>
            <person name="Ahrendt S."/>
            <person name="Min B."/>
            <person name="Choi I.G."/>
            <person name="Park H."/>
            <person name="Plett J.M."/>
            <person name="Magnuson J."/>
            <person name="Spatafora J.W."/>
            <person name="Nagy L.G."/>
            <person name="Henrissat B."/>
            <person name="Grigoriev I.V."/>
            <person name="Yang Z.L."/>
            <person name="Xu J."/>
            <person name="Martin F.M."/>
        </authorList>
    </citation>
    <scope>NUCLEOTIDE SEQUENCE</scope>
    <source>
        <strain evidence="1">KUC20120723A-06</strain>
    </source>
</reference>
<comment type="caution">
    <text evidence="1">The sequence shown here is derived from an EMBL/GenBank/DDBJ whole genome shotgun (WGS) entry which is preliminary data.</text>
</comment>
<proteinExistence type="predicted"/>
<accession>A0ACB8B1L4</accession>
<dbReference type="EMBL" id="MU266708">
    <property type="protein sequence ID" value="KAH7918983.1"/>
    <property type="molecule type" value="Genomic_DNA"/>
</dbReference>